<dbReference type="EMBL" id="VFOR01000001">
    <property type="protein sequence ID" value="TQL63081.1"/>
    <property type="molecule type" value="Genomic_DNA"/>
</dbReference>
<dbReference type="Pfam" id="PF06224">
    <property type="entry name" value="AlkZ-like"/>
    <property type="match status" value="1"/>
</dbReference>
<dbReference type="Proteomes" id="UP000316196">
    <property type="component" value="Unassembled WGS sequence"/>
</dbReference>
<evidence type="ECO:0000313" key="1">
    <source>
        <dbReference type="EMBL" id="TQL63081.1"/>
    </source>
</evidence>
<keyword evidence="2" id="KW-1185">Reference proteome</keyword>
<sequence>MLEASTDIARWRIAAQRLAGFDLPDAASVVTWLGCVQAQDLPGALTSVALRTPDRSLAGVRDALDSGQIVRSWPMRGTLHLVPARDIGWMTGLTHPRTFAQSRRRREELGIDETMIERAWELFATAHAEQGPLPRAAVLEAWKSLGVDEVKGRGYHLFLLLCQMGRMAQGPHDGTETRFVDLDAWAGTRDEPSREEALARWAEMYFRSHGPATEKDFARWTGLTMADVRAGITDASGLERLDIDGTAHWMDPATPDRAAQHREQIDAIHLLPGFDELILGYADRTATLAKRHEQLVVPGNNGMFKPTIISGARAVGTWSVKKATKTLPARLLPTGFTSRLPAAVKLERAFAALPD</sequence>
<dbReference type="GO" id="GO:0003677">
    <property type="term" value="F:DNA binding"/>
    <property type="evidence" value="ECO:0007669"/>
    <property type="project" value="UniProtKB-KW"/>
</dbReference>
<reference evidence="1 2" key="1">
    <citation type="submission" date="2019-06" db="EMBL/GenBank/DDBJ databases">
        <title>Sequencing the genomes of 1000 actinobacteria strains.</title>
        <authorList>
            <person name="Klenk H.-P."/>
        </authorList>
    </citation>
    <scope>NUCLEOTIDE SEQUENCE [LARGE SCALE GENOMIC DNA]</scope>
    <source>
        <strain evidence="1 2">DSM 8251</strain>
    </source>
</reference>
<comment type="caution">
    <text evidence="1">The sequence shown here is derived from an EMBL/GenBank/DDBJ whole genome shotgun (WGS) entry which is preliminary data.</text>
</comment>
<proteinExistence type="predicted"/>
<accession>A0A542ZRW4</accession>
<keyword evidence="1" id="KW-0238">DNA-binding</keyword>
<protein>
    <submittedName>
        <fullName evidence="1">Winged helix DNA-binding protein</fullName>
    </submittedName>
</protein>
<dbReference type="AlphaFoldDB" id="A0A542ZRW4"/>
<gene>
    <name evidence="1" type="ORF">FB460_0881</name>
</gene>
<dbReference type="OrthoDB" id="9148135at2"/>
<dbReference type="RefSeq" id="WP_142092844.1">
    <property type="nucleotide sequence ID" value="NZ_BAAAMD010000001.1"/>
</dbReference>
<evidence type="ECO:0000313" key="2">
    <source>
        <dbReference type="Proteomes" id="UP000316196"/>
    </source>
</evidence>
<dbReference type="InterPro" id="IPR009351">
    <property type="entry name" value="AlkZ-like"/>
</dbReference>
<dbReference type="PANTHER" id="PTHR38479">
    <property type="entry name" value="LMO0824 PROTEIN"/>
    <property type="match status" value="1"/>
</dbReference>
<name>A0A542ZRW4_9ACTN</name>
<dbReference type="PANTHER" id="PTHR38479:SF2">
    <property type="entry name" value="WINGED HELIX DNA-BINDING DOMAIN-CONTAINING PROTEIN"/>
    <property type="match status" value="1"/>
</dbReference>
<organism evidence="1 2">
    <name type="scientific">Propioniferax innocua</name>
    <dbReference type="NCBI Taxonomy" id="1753"/>
    <lineage>
        <taxon>Bacteria</taxon>
        <taxon>Bacillati</taxon>
        <taxon>Actinomycetota</taxon>
        <taxon>Actinomycetes</taxon>
        <taxon>Propionibacteriales</taxon>
        <taxon>Propionibacteriaceae</taxon>
        <taxon>Propioniferax</taxon>
    </lineage>
</organism>